<dbReference type="EMBL" id="RDBE01000007">
    <property type="protein sequence ID" value="RLV49335.1"/>
    <property type="molecule type" value="Genomic_DNA"/>
</dbReference>
<reference evidence="3 4" key="1">
    <citation type="submission" date="2018-10" db="EMBL/GenBank/DDBJ databases">
        <title>Marmoricola sp. 4Q3S-7 whole genome shotgun sequence.</title>
        <authorList>
            <person name="Li F."/>
        </authorList>
    </citation>
    <scope>NUCLEOTIDE SEQUENCE [LARGE SCALE GENOMIC DNA]</scope>
    <source>
        <strain evidence="3 4">4Q3S-7</strain>
    </source>
</reference>
<evidence type="ECO:0000313" key="3">
    <source>
        <dbReference type="EMBL" id="RLV49335.1"/>
    </source>
</evidence>
<evidence type="ECO:0000313" key="4">
    <source>
        <dbReference type="Proteomes" id="UP000281708"/>
    </source>
</evidence>
<dbReference type="Proteomes" id="UP000281708">
    <property type="component" value="Unassembled WGS sequence"/>
</dbReference>
<dbReference type="Gene3D" id="2.160.10.10">
    <property type="entry name" value="Hexapeptide repeat proteins"/>
    <property type="match status" value="1"/>
</dbReference>
<protein>
    <submittedName>
        <fullName evidence="3">Gamma carbonic anhydrase family protein</fullName>
    </submittedName>
</protein>
<keyword evidence="1" id="KW-0808">Transferase</keyword>
<dbReference type="Pfam" id="PF00132">
    <property type="entry name" value="Hexapep"/>
    <property type="match status" value="1"/>
</dbReference>
<comment type="caution">
    <text evidence="3">The sequence shown here is derived from an EMBL/GenBank/DDBJ whole genome shotgun (WGS) entry which is preliminary data.</text>
</comment>
<dbReference type="OrthoDB" id="9803036at2"/>
<sequence>MPLFSFEGTSPSVHETAFIAPTASIVGDVTIEAGASVWYGAVLRADFGPIVVKEGANVQDGSVLHAGPFPCVVGPGATIGHSCVVHGATIGAEALVGNGAIVLDGAVVGDGAMVAAGSVLTGQVPDDTLVMGVPAREKGPVTGSSVEAWVRGNPAAYQELARRHRDGIQEL</sequence>
<dbReference type="InterPro" id="IPR047324">
    <property type="entry name" value="LbH_gamma_CA-like"/>
</dbReference>
<dbReference type="PANTHER" id="PTHR13061:SF29">
    <property type="entry name" value="GAMMA CARBONIC ANHYDRASE-LIKE 1, MITOCHONDRIAL-RELATED"/>
    <property type="match status" value="1"/>
</dbReference>
<gene>
    <name evidence="3" type="ORF">D9V37_12405</name>
</gene>
<keyword evidence="2" id="KW-0677">Repeat</keyword>
<accession>A0A3L8P216</accession>
<evidence type="ECO:0000256" key="1">
    <source>
        <dbReference type="ARBA" id="ARBA00022679"/>
    </source>
</evidence>
<organism evidence="3 4">
    <name type="scientific">Nocardioides mangrovicus</name>
    <dbReference type="NCBI Taxonomy" id="2478913"/>
    <lineage>
        <taxon>Bacteria</taxon>
        <taxon>Bacillati</taxon>
        <taxon>Actinomycetota</taxon>
        <taxon>Actinomycetes</taxon>
        <taxon>Propionibacteriales</taxon>
        <taxon>Nocardioidaceae</taxon>
        <taxon>Nocardioides</taxon>
    </lineage>
</organism>
<dbReference type="AlphaFoldDB" id="A0A3L8P216"/>
<dbReference type="PANTHER" id="PTHR13061">
    <property type="entry name" value="DYNACTIN SUBUNIT P25"/>
    <property type="match status" value="1"/>
</dbReference>
<keyword evidence="4" id="KW-1185">Reference proteome</keyword>
<name>A0A3L8P216_9ACTN</name>
<dbReference type="SUPFAM" id="SSF51161">
    <property type="entry name" value="Trimeric LpxA-like enzymes"/>
    <property type="match status" value="1"/>
</dbReference>
<dbReference type="InterPro" id="IPR001451">
    <property type="entry name" value="Hexapep"/>
</dbReference>
<proteinExistence type="predicted"/>
<dbReference type="GO" id="GO:0016740">
    <property type="term" value="F:transferase activity"/>
    <property type="evidence" value="ECO:0007669"/>
    <property type="project" value="UniProtKB-KW"/>
</dbReference>
<dbReference type="CDD" id="cd04645">
    <property type="entry name" value="LbH_gamma_CA_like"/>
    <property type="match status" value="1"/>
</dbReference>
<dbReference type="PROSITE" id="PS00101">
    <property type="entry name" value="HEXAPEP_TRANSFERASES"/>
    <property type="match status" value="1"/>
</dbReference>
<dbReference type="InterPro" id="IPR011004">
    <property type="entry name" value="Trimer_LpxA-like_sf"/>
</dbReference>
<dbReference type="RefSeq" id="WP_121806437.1">
    <property type="nucleotide sequence ID" value="NZ_RDBE01000007.1"/>
</dbReference>
<evidence type="ECO:0000256" key="2">
    <source>
        <dbReference type="ARBA" id="ARBA00022737"/>
    </source>
</evidence>
<dbReference type="InterPro" id="IPR018357">
    <property type="entry name" value="Hexapep_transf_CS"/>
</dbReference>
<dbReference type="InterPro" id="IPR050484">
    <property type="entry name" value="Transf_Hexapept/Carb_Anhydrase"/>
</dbReference>